<dbReference type="Proteomes" id="UP000024837">
    <property type="component" value="Unassembled WGS sequence"/>
</dbReference>
<dbReference type="SUPFAM" id="SSF52266">
    <property type="entry name" value="SGNH hydrolase"/>
    <property type="match status" value="1"/>
</dbReference>
<sequence length="251" mass="28635">MYRHMEPRLWILLRGRPYRYLQPEDTGARTRLLVRHDPIGPTLASEELIDWQLPRRGYNSSHARAIVDDVIPPADGALDLKLLIVFFGANDAVLPGYEQHVDIAEYKENIKAIVQHPHVKQHGAKVVIITPPPVYEHKRLPPGTRRNAVTKQYAEAAIDVAKETGAEVLKLWHVFMDHAGWKEGGPLIGDINAPTSEELGELFTDGLHLTAKGYQLYFDSLMALLKERLPEIHDFERQYPNWGEAPRYRSE</sequence>
<gene>
    <name evidence="2" type="ORF">DRE_03822</name>
</gene>
<dbReference type="InterPro" id="IPR036514">
    <property type="entry name" value="SGNH_hydro_sf"/>
</dbReference>
<protein>
    <recommendedName>
        <fullName evidence="1">SGNH hydrolase-type esterase domain-containing protein</fullName>
    </recommendedName>
</protein>
<evidence type="ECO:0000313" key="3">
    <source>
        <dbReference type="Proteomes" id="UP000024837"/>
    </source>
</evidence>
<dbReference type="OrthoDB" id="671439at2759"/>
<dbReference type="HOGENOM" id="CLU_051989_0_0_1"/>
<dbReference type="Gene3D" id="3.40.50.1110">
    <property type="entry name" value="SGNH hydrolase"/>
    <property type="match status" value="1"/>
</dbReference>
<feature type="domain" description="SGNH hydrolase-type esterase" evidence="1">
    <location>
        <begin position="56"/>
        <end position="216"/>
    </location>
</feature>
<name>W7IDH1_9PEZI</name>
<dbReference type="InterPro" id="IPR013830">
    <property type="entry name" value="SGNH_hydro"/>
</dbReference>
<dbReference type="PANTHER" id="PTHR14209">
    <property type="entry name" value="ISOAMYL ACETATE-HYDROLYZING ESTERASE 1"/>
    <property type="match status" value="1"/>
</dbReference>
<dbReference type="EMBL" id="KI966413">
    <property type="protein sequence ID" value="EWC47060.1"/>
    <property type="molecule type" value="Genomic_DNA"/>
</dbReference>
<dbReference type="Pfam" id="PF13472">
    <property type="entry name" value="Lipase_GDSL_2"/>
    <property type="match status" value="1"/>
</dbReference>
<evidence type="ECO:0000259" key="1">
    <source>
        <dbReference type="Pfam" id="PF13472"/>
    </source>
</evidence>
<dbReference type="InterPro" id="IPR045136">
    <property type="entry name" value="Iah1-like"/>
</dbReference>
<reference evidence="2 3" key="1">
    <citation type="submission" date="2013-05" db="EMBL/GenBank/DDBJ databases">
        <title>Drechslerella stenobrocha genome reveals carnivorous origination and mechanical trapping mechanism of predatory fungi.</title>
        <authorList>
            <person name="Liu X."/>
            <person name="Zhang W."/>
            <person name="Liu K."/>
        </authorList>
    </citation>
    <scope>NUCLEOTIDE SEQUENCE [LARGE SCALE GENOMIC DNA]</scope>
    <source>
        <strain evidence="2 3">248</strain>
    </source>
</reference>
<organism evidence="2 3">
    <name type="scientific">Drechslerella stenobrocha 248</name>
    <dbReference type="NCBI Taxonomy" id="1043628"/>
    <lineage>
        <taxon>Eukaryota</taxon>
        <taxon>Fungi</taxon>
        <taxon>Dikarya</taxon>
        <taxon>Ascomycota</taxon>
        <taxon>Pezizomycotina</taxon>
        <taxon>Orbiliomycetes</taxon>
        <taxon>Orbiliales</taxon>
        <taxon>Orbiliaceae</taxon>
        <taxon>Drechslerella</taxon>
    </lineage>
</organism>
<proteinExistence type="predicted"/>
<accession>W7IDH1</accession>
<dbReference type="PANTHER" id="PTHR14209:SF19">
    <property type="entry name" value="ISOAMYL ACETATE-HYDROLYZING ESTERASE 1 HOMOLOG"/>
    <property type="match status" value="1"/>
</dbReference>
<keyword evidence="3" id="KW-1185">Reference proteome</keyword>
<dbReference type="CDD" id="cd01838">
    <property type="entry name" value="Isoamyl_acetate_hydrolase_like"/>
    <property type="match status" value="1"/>
</dbReference>
<dbReference type="AlphaFoldDB" id="W7IDH1"/>
<evidence type="ECO:0000313" key="2">
    <source>
        <dbReference type="EMBL" id="EWC47060.1"/>
    </source>
</evidence>